<protein>
    <recommendedName>
        <fullName evidence="7">Dihydroorotate dehydrogenase catalytic domain-containing protein</fullName>
    </recommendedName>
</protein>
<gene>
    <name evidence="8" type="ORF">METZ01_LOCUS431907</name>
</gene>
<reference evidence="8" key="1">
    <citation type="submission" date="2018-05" db="EMBL/GenBank/DDBJ databases">
        <authorList>
            <person name="Lanie J.A."/>
            <person name="Ng W.-L."/>
            <person name="Kazmierczak K.M."/>
            <person name="Andrzejewski T.M."/>
            <person name="Davidsen T.M."/>
            <person name="Wayne K.J."/>
            <person name="Tettelin H."/>
            <person name="Glass J.I."/>
            <person name="Rusch D."/>
            <person name="Podicherti R."/>
            <person name="Tsui H.-C.T."/>
            <person name="Winkler M.E."/>
        </authorList>
    </citation>
    <scope>NUCLEOTIDE SEQUENCE</scope>
</reference>
<keyword evidence="3" id="KW-0285">Flavoprotein</keyword>
<dbReference type="Pfam" id="PF01180">
    <property type="entry name" value="DHO_dh"/>
    <property type="match status" value="1"/>
</dbReference>
<evidence type="ECO:0000313" key="8">
    <source>
        <dbReference type="EMBL" id="SVD79053.1"/>
    </source>
</evidence>
<evidence type="ECO:0000256" key="5">
    <source>
        <dbReference type="ARBA" id="ARBA00022975"/>
    </source>
</evidence>
<proteinExistence type="predicted"/>
<sequence>MQIEQRLFGVNFRNPVLMAGGTCGFGEELNEVIDFVNLGGMVTKSVTYEPRKGNPAPRVVEAGNAMLNSVGLANPGVELVCSEKIPWMQENLPSMHVFVSVAGHVKDEYCSVVKRLEEVGGFLGYELNLSCPNDVKLGALPFALDIETLQEVVSSVRELTERPILVKLAPNVPD</sequence>
<comment type="cofactor">
    <cofactor evidence="1">
        <name>FMN</name>
        <dbReference type="ChEBI" id="CHEBI:58210"/>
    </cofactor>
</comment>
<evidence type="ECO:0000256" key="4">
    <source>
        <dbReference type="ARBA" id="ARBA00022643"/>
    </source>
</evidence>
<dbReference type="SUPFAM" id="SSF51395">
    <property type="entry name" value="FMN-linked oxidoreductases"/>
    <property type="match status" value="1"/>
</dbReference>
<keyword evidence="6" id="KW-0560">Oxidoreductase</keyword>
<dbReference type="InterPro" id="IPR005720">
    <property type="entry name" value="Dihydroorotate_DH_cat"/>
</dbReference>
<dbReference type="PANTHER" id="PTHR48109">
    <property type="entry name" value="DIHYDROOROTATE DEHYDROGENASE (QUINONE), MITOCHONDRIAL-RELATED"/>
    <property type="match status" value="1"/>
</dbReference>
<dbReference type="InterPro" id="IPR013785">
    <property type="entry name" value="Aldolase_TIM"/>
</dbReference>
<dbReference type="GO" id="GO:0044205">
    <property type="term" value="P:'de novo' UMP biosynthetic process"/>
    <property type="evidence" value="ECO:0007669"/>
    <property type="project" value="UniProtKB-UniPathway"/>
</dbReference>
<dbReference type="InterPro" id="IPR001295">
    <property type="entry name" value="Dihydroorotate_DH_CS"/>
</dbReference>
<name>A0A382Y727_9ZZZZ</name>
<evidence type="ECO:0000256" key="1">
    <source>
        <dbReference type="ARBA" id="ARBA00001917"/>
    </source>
</evidence>
<dbReference type="Gene3D" id="3.20.20.70">
    <property type="entry name" value="Aldolase class I"/>
    <property type="match status" value="1"/>
</dbReference>
<keyword evidence="5" id="KW-0665">Pyrimidine biosynthesis</keyword>
<dbReference type="AlphaFoldDB" id="A0A382Y727"/>
<evidence type="ECO:0000259" key="7">
    <source>
        <dbReference type="Pfam" id="PF01180"/>
    </source>
</evidence>
<dbReference type="UniPathway" id="UPA00070"/>
<organism evidence="8">
    <name type="scientific">marine metagenome</name>
    <dbReference type="NCBI Taxonomy" id="408172"/>
    <lineage>
        <taxon>unclassified sequences</taxon>
        <taxon>metagenomes</taxon>
        <taxon>ecological metagenomes</taxon>
    </lineage>
</organism>
<dbReference type="GO" id="GO:0006207">
    <property type="term" value="P:'de novo' pyrimidine nucleobase biosynthetic process"/>
    <property type="evidence" value="ECO:0007669"/>
    <property type="project" value="InterPro"/>
</dbReference>
<evidence type="ECO:0000256" key="3">
    <source>
        <dbReference type="ARBA" id="ARBA00022630"/>
    </source>
</evidence>
<dbReference type="PROSITE" id="PS00911">
    <property type="entry name" value="DHODEHASE_1"/>
    <property type="match status" value="1"/>
</dbReference>
<dbReference type="EMBL" id="UINC01173447">
    <property type="protein sequence ID" value="SVD79053.1"/>
    <property type="molecule type" value="Genomic_DNA"/>
</dbReference>
<dbReference type="GO" id="GO:0005737">
    <property type="term" value="C:cytoplasm"/>
    <property type="evidence" value="ECO:0007669"/>
    <property type="project" value="InterPro"/>
</dbReference>
<accession>A0A382Y727</accession>
<evidence type="ECO:0000256" key="6">
    <source>
        <dbReference type="ARBA" id="ARBA00023002"/>
    </source>
</evidence>
<dbReference type="GO" id="GO:0004152">
    <property type="term" value="F:dihydroorotate dehydrogenase activity"/>
    <property type="evidence" value="ECO:0007669"/>
    <property type="project" value="UniProtKB-ARBA"/>
</dbReference>
<feature type="domain" description="Dihydroorotate dehydrogenase catalytic" evidence="7">
    <location>
        <begin position="4"/>
        <end position="173"/>
    </location>
</feature>
<evidence type="ECO:0000256" key="2">
    <source>
        <dbReference type="ARBA" id="ARBA00004725"/>
    </source>
</evidence>
<keyword evidence="4" id="KW-0288">FMN</keyword>
<dbReference type="InterPro" id="IPR050074">
    <property type="entry name" value="DHO_dehydrogenase"/>
</dbReference>
<dbReference type="PANTHER" id="PTHR48109:SF1">
    <property type="entry name" value="DIHYDROOROTATE DEHYDROGENASE (FUMARATE)"/>
    <property type="match status" value="1"/>
</dbReference>
<comment type="pathway">
    <text evidence="2">Pyrimidine metabolism; UMP biosynthesis via de novo pathway.</text>
</comment>
<feature type="non-terminal residue" evidence="8">
    <location>
        <position position="174"/>
    </location>
</feature>